<reference evidence="1 3" key="1">
    <citation type="submission" date="2015-09" db="EMBL/GenBank/DDBJ databases">
        <title>Draft Genome Sequence of Pseudoalteromonas lipolytica UCD-48B.</title>
        <authorList>
            <person name="Krusor M."/>
            <person name="Coil D.A."/>
            <person name="Lang J.M."/>
            <person name="Eisen J.A."/>
            <person name="Alexiev A."/>
        </authorList>
    </citation>
    <scope>NUCLEOTIDE SEQUENCE [LARGE SCALE GENOMIC DNA]</scope>
    <source>
        <strain evidence="1 3">UCD-48B</strain>
    </source>
</reference>
<dbReference type="STRING" id="570156.AOG27_16225"/>
<sequence>MGLREKKAAREFEKNRFDSLKRQIFEAAKFEFDIEVNWETLAIDDYAHLYDQTWPMIYFEPTIKAFKEMCSDEFSKEAIEEDLKKLIIQNYGNVHNANHFATYSKGILTLNHSPILNAANQIDERAESVQNAIEKEL</sequence>
<dbReference type="AlphaFoldDB" id="A0A0P7DTV8"/>
<dbReference type="EMBL" id="JAQPZS010000040">
    <property type="protein sequence ID" value="MEJ6498600.1"/>
    <property type="molecule type" value="Genomic_DNA"/>
</dbReference>
<dbReference type="PATRIC" id="fig|570156.3.peg.1173"/>
<name>A0A0P7DTV8_9GAMM</name>
<dbReference type="Proteomes" id="UP000050378">
    <property type="component" value="Unassembled WGS sequence"/>
</dbReference>
<accession>A0A0P7DTV8</accession>
<dbReference type="RefSeq" id="WP_054554047.1">
    <property type="nucleotide sequence ID" value="NZ_JAQPZS010000040.1"/>
</dbReference>
<protein>
    <submittedName>
        <fullName evidence="1">Uncharacterized protein</fullName>
    </submittedName>
</protein>
<dbReference type="Proteomes" id="UP001377972">
    <property type="component" value="Unassembled WGS sequence"/>
</dbReference>
<gene>
    <name evidence="1" type="ORF">AOG27_16225</name>
    <name evidence="2" type="ORF">PQI24_21475</name>
</gene>
<evidence type="ECO:0000313" key="4">
    <source>
        <dbReference type="Proteomes" id="UP001377972"/>
    </source>
</evidence>
<evidence type="ECO:0000313" key="2">
    <source>
        <dbReference type="EMBL" id="MEJ6498600.1"/>
    </source>
</evidence>
<dbReference type="EMBL" id="LJTC01000011">
    <property type="protein sequence ID" value="KPM82519.1"/>
    <property type="molecule type" value="Genomic_DNA"/>
</dbReference>
<evidence type="ECO:0000313" key="3">
    <source>
        <dbReference type="Proteomes" id="UP000050378"/>
    </source>
</evidence>
<evidence type="ECO:0000313" key="1">
    <source>
        <dbReference type="EMBL" id="KPM82519.1"/>
    </source>
</evidence>
<organism evidence="1 3">
    <name type="scientific">Pseudoalteromonas lipolytica</name>
    <dbReference type="NCBI Taxonomy" id="570156"/>
    <lineage>
        <taxon>Bacteria</taxon>
        <taxon>Pseudomonadati</taxon>
        <taxon>Pseudomonadota</taxon>
        <taxon>Gammaproteobacteria</taxon>
        <taxon>Alteromonadales</taxon>
        <taxon>Pseudoalteromonadaceae</taxon>
        <taxon>Pseudoalteromonas</taxon>
    </lineage>
</organism>
<keyword evidence="4" id="KW-1185">Reference proteome</keyword>
<comment type="caution">
    <text evidence="1">The sequence shown here is derived from an EMBL/GenBank/DDBJ whole genome shotgun (WGS) entry which is preliminary data.</text>
</comment>
<reference evidence="2 4" key="2">
    <citation type="submission" date="2023-01" db="EMBL/GenBank/DDBJ databases">
        <title>Trichodesmium-associated heterotrophic epibiont bacteria.</title>
        <authorList>
            <person name="Cleveland C.S."/>
            <person name="Webb E.A."/>
        </authorList>
    </citation>
    <scope>NUCLEOTIDE SEQUENCE [LARGE SCALE GENOMIC DNA]</scope>
    <source>
        <strain evidence="2 4">USCH2</strain>
    </source>
</reference>
<proteinExistence type="predicted"/>
<dbReference type="OrthoDB" id="4194926at2"/>